<evidence type="ECO:0000256" key="2">
    <source>
        <dbReference type="ARBA" id="ARBA00022448"/>
    </source>
</evidence>
<evidence type="ECO:0000259" key="10">
    <source>
        <dbReference type="Pfam" id="PF04290"/>
    </source>
</evidence>
<name>A0A934TT52_9BURK</name>
<dbReference type="Pfam" id="PF04290">
    <property type="entry name" value="DctQ"/>
    <property type="match status" value="1"/>
</dbReference>
<keyword evidence="5 9" id="KW-0812">Transmembrane</keyword>
<dbReference type="InterPro" id="IPR007387">
    <property type="entry name" value="TRAP_DctQ"/>
</dbReference>
<evidence type="ECO:0000313" key="11">
    <source>
        <dbReference type="EMBL" id="MBK6007091.1"/>
    </source>
</evidence>
<dbReference type="PANTHER" id="PTHR35011">
    <property type="entry name" value="2,3-DIKETO-L-GULONATE TRAP TRANSPORTER SMALL PERMEASE PROTEIN YIAM"/>
    <property type="match status" value="1"/>
</dbReference>
<evidence type="ECO:0000256" key="9">
    <source>
        <dbReference type="RuleBase" id="RU369079"/>
    </source>
</evidence>
<evidence type="ECO:0000313" key="12">
    <source>
        <dbReference type="Proteomes" id="UP000630528"/>
    </source>
</evidence>
<dbReference type="Proteomes" id="UP000630528">
    <property type="component" value="Unassembled WGS sequence"/>
</dbReference>
<keyword evidence="2 9" id="KW-0813">Transport</keyword>
<feature type="transmembrane region" description="Helical" evidence="9">
    <location>
        <begin position="20"/>
        <end position="44"/>
    </location>
</feature>
<feature type="transmembrane region" description="Helical" evidence="9">
    <location>
        <begin position="93"/>
        <end position="113"/>
    </location>
</feature>
<evidence type="ECO:0000256" key="1">
    <source>
        <dbReference type="ARBA" id="ARBA00004429"/>
    </source>
</evidence>
<evidence type="ECO:0000256" key="8">
    <source>
        <dbReference type="ARBA" id="ARBA00038436"/>
    </source>
</evidence>
<comment type="similarity">
    <text evidence="8 9">Belongs to the TRAP transporter small permease family.</text>
</comment>
<keyword evidence="3" id="KW-1003">Cell membrane</keyword>
<reference evidence="11" key="1">
    <citation type="journal article" date="2012" name="J. Microbiol. Biotechnol.">
        <title>Ramlibacter ginsenosidimutans sp. nov., with ginsenoside-converting activity.</title>
        <authorList>
            <person name="Wang L."/>
            <person name="An D.S."/>
            <person name="Kim S.G."/>
            <person name="Jin F.X."/>
            <person name="Kim S.C."/>
            <person name="Lee S.T."/>
            <person name="Im W.T."/>
        </authorList>
    </citation>
    <scope>NUCLEOTIDE SEQUENCE</scope>
    <source>
        <strain evidence="11">KACC 17527</strain>
    </source>
</reference>
<comment type="subunit">
    <text evidence="9">The complex comprises the extracytoplasmic solute receptor protein and the two transmembrane proteins.</text>
</comment>
<dbReference type="InterPro" id="IPR055348">
    <property type="entry name" value="DctQ"/>
</dbReference>
<keyword evidence="6 9" id="KW-1133">Transmembrane helix</keyword>
<evidence type="ECO:0000256" key="4">
    <source>
        <dbReference type="ARBA" id="ARBA00022519"/>
    </source>
</evidence>
<protein>
    <recommendedName>
        <fullName evidence="9">TRAP transporter small permease protein</fullName>
    </recommendedName>
</protein>
<proteinExistence type="inferred from homology"/>
<dbReference type="GO" id="GO:0015740">
    <property type="term" value="P:C4-dicarboxylate transport"/>
    <property type="evidence" value="ECO:0007669"/>
    <property type="project" value="TreeGrafter"/>
</dbReference>
<dbReference type="PANTHER" id="PTHR35011:SF11">
    <property type="entry name" value="TRAP TRANSPORTER SMALL PERMEASE PROTEIN"/>
    <property type="match status" value="1"/>
</dbReference>
<keyword evidence="12" id="KW-1185">Reference proteome</keyword>
<keyword evidence="7 9" id="KW-0472">Membrane</keyword>
<feature type="domain" description="Tripartite ATP-independent periplasmic transporters DctQ component" evidence="10">
    <location>
        <begin position="30"/>
        <end position="155"/>
    </location>
</feature>
<comment type="subcellular location">
    <subcellularLocation>
        <location evidence="1 9">Cell inner membrane</location>
        <topology evidence="1 9">Multi-pass membrane protein</topology>
    </subcellularLocation>
</comment>
<comment type="function">
    <text evidence="9">Part of the tripartite ATP-independent periplasmic (TRAP) transport system.</text>
</comment>
<reference evidence="11" key="2">
    <citation type="submission" date="2021-01" db="EMBL/GenBank/DDBJ databases">
        <authorList>
            <person name="Kang M."/>
        </authorList>
    </citation>
    <scope>NUCLEOTIDE SEQUENCE</scope>
    <source>
        <strain evidence="11">KACC 17527</strain>
    </source>
</reference>
<evidence type="ECO:0000256" key="7">
    <source>
        <dbReference type="ARBA" id="ARBA00023136"/>
    </source>
</evidence>
<dbReference type="GO" id="GO:0022857">
    <property type="term" value="F:transmembrane transporter activity"/>
    <property type="evidence" value="ECO:0007669"/>
    <property type="project" value="UniProtKB-UniRule"/>
</dbReference>
<keyword evidence="4 9" id="KW-0997">Cell inner membrane</keyword>
<gene>
    <name evidence="11" type="ORF">JJB11_13395</name>
</gene>
<evidence type="ECO:0000256" key="5">
    <source>
        <dbReference type="ARBA" id="ARBA00022692"/>
    </source>
</evidence>
<accession>A0A934TT52</accession>
<dbReference type="EMBL" id="JAEPWM010000005">
    <property type="protein sequence ID" value="MBK6007091.1"/>
    <property type="molecule type" value="Genomic_DNA"/>
</dbReference>
<dbReference type="AlphaFoldDB" id="A0A934TT52"/>
<evidence type="ECO:0000256" key="3">
    <source>
        <dbReference type="ARBA" id="ARBA00022475"/>
    </source>
</evidence>
<feature type="transmembrane region" description="Helical" evidence="9">
    <location>
        <begin position="56"/>
        <end position="73"/>
    </location>
</feature>
<organism evidence="11 12">
    <name type="scientific">Ramlibacter ginsenosidimutans</name>
    <dbReference type="NCBI Taxonomy" id="502333"/>
    <lineage>
        <taxon>Bacteria</taxon>
        <taxon>Pseudomonadati</taxon>
        <taxon>Pseudomonadota</taxon>
        <taxon>Betaproteobacteria</taxon>
        <taxon>Burkholderiales</taxon>
        <taxon>Comamonadaceae</taxon>
        <taxon>Ramlibacter</taxon>
    </lineage>
</organism>
<dbReference type="RefSeq" id="WP_201171884.1">
    <property type="nucleotide sequence ID" value="NZ_JAEPWM010000005.1"/>
</dbReference>
<feature type="transmembrane region" description="Helical" evidence="9">
    <location>
        <begin position="133"/>
        <end position="156"/>
    </location>
</feature>
<evidence type="ECO:0000256" key="6">
    <source>
        <dbReference type="ARBA" id="ARBA00022989"/>
    </source>
</evidence>
<dbReference type="GO" id="GO:0005886">
    <property type="term" value="C:plasma membrane"/>
    <property type="evidence" value="ECO:0007669"/>
    <property type="project" value="UniProtKB-SubCell"/>
</dbReference>
<sequence length="178" mass="18737">MEKLARLLARLDDVVLKATLVVCGSLLTAMVAVAALGVFCRFVLHASLSWSEEFDSYLFVWLTCLGAAAGVKLRAHPEVRVIPDRLPTLARAVVGDFTDAAIAVLGAILVVYGSDMITLMGAETASSLPISMVYPYLSIPVGGALLIWHSLVRIAVGHLAPGARDASVAGAGFVPEHI</sequence>
<comment type="caution">
    <text evidence="11">The sequence shown here is derived from an EMBL/GenBank/DDBJ whole genome shotgun (WGS) entry which is preliminary data.</text>
</comment>